<evidence type="ECO:0000256" key="7">
    <source>
        <dbReference type="ARBA" id="ARBA00022962"/>
    </source>
</evidence>
<dbReference type="SUPFAM" id="SSF56235">
    <property type="entry name" value="N-terminal nucleophile aminohydrolases (Ntn hydrolases)"/>
    <property type="match status" value="1"/>
</dbReference>
<evidence type="ECO:0000256" key="2">
    <source>
        <dbReference type="ARBA" id="ARBA00012916"/>
    </source>
</evidence>
<dbReference type="InterPro" id="IPR001347">
    <property type="entry name" value="SIS_dom"/>
</dbReference>
<dbReference type="InterPro" id="IPR035466">
    <property type="entry name" value="GlmS/AgaS_SIS"/>
</dbReference>
<evidence type="ECO:0000313" key="12">
    <source>
        <dbReference type="Proteomes" id="UP001230220"/>
    </source>
</evidence>
<dbReference type="PROSITE" id="PS51278">
    <property type="entry name" value="GATASE_TYPE_2"/>
    <property type="match status" value="1"/>
</dbReference>
<dbReference type="SUPFAM" id="SSF53697">
    <property type="entry name" value="SIS domain"/>
    <property type="match status" value="1"/>
</dbReference>
<dbReference type="Proteomes" id="UP001230220">
    <property type="component" value="Unassembled WGS sequence"/>
</dbReference>
<dbReference type="Pfam" id="PF13522">
    <property type="entry name" value="GATase_6"/>
    <property type="match status" value="1"/>
</dbReference>
<keyword evidence="7" id="KW-0315">Glutamine amidotransferase</keyword>
<keyword evidence="8" id="KW-0963">Cytoplasm</keyword>
<comment type="catalytic activity">
    <reaction evidence="1 8">
        <text>D-fructose 6-phosphate + L-glutamine = D-glucosamine 6-phosphate + L-glutamate</text>
        <dbReference type="Rhea" id="RHEA:13237"/>
        <dbReference type="ChEBI" id="CHEBI:29985"/>
        <dbReference type="ChEBI" id="CHEBI:58359"/>
        <dbReference type="ChEBI" id="CHEBI:58725"/>
        <dbReference type="ChEBI" id="CHEBI:61527"/>
        <dbReference type="EC" id="2.6.1.16"/>
    </reaction>
</comment>
<evidence type="ECO:0000256" key="5">
    <source>
        <dbReference type="ARBA" id="ARBA00022679"/>
    </source>
</evidence>
<evidence type="ECO:0000256" key="8">
    <source>
        <dbReference type="HAMAP-Rule" id="MF_00164"/>
    </source>
</evidence>
<keyword evidence="4 8" id="KW-0032">Aminotransferase</keyword>
<dbReference type="EC" id="2.6.1.16" evidence="2 8"/>
<organism evidence="11 12">
    <name type="scientific">Breznakia pachnodae</name>
    <dbReference type="NCBI Taxonomy" id="265178"/>
    <lineage>
        <taxon>Bacteria</taxon>
        <taxon>Bacillati</taxon>
        <taxon>Bacillota</taxon>
        <taxon>Erysipelotrichia</taxon>
        <taxon>Erysipelotrichales</taxon>
        <taxon>Erysipelotrichaceae</taxon>
        <taxon>Breznakia</taxon>
    </lineage>
</organism>
<dbReference type="CDD" id="cd05009">
    <property type="entry name" value="SIS_GlmS_GlmD_2"/>
    <property type="match status" value="1"/>
</dbReference>
<dbReference type="CDD" id="cd05008">
    <property type="entry name" value="SIS_GlmS_GlmD_1"/>
    <property type="match status" value="1"/>
</dbReference>
<dbReference type="HAMAP" id="MF_00164">
    <property type="entry name" value="GlmS"/>
    <property type="match status" value="1"/>
</dbReference>
<evidence type="ECO:0000256" key="1">
    <source>
        <dbReference type="ARBA" id="ARBA00001031"/>
    </source>
</evidence>
<dbReference type="InterPro" id="IPR005855">
    <property type="entry name" value="GFAT"/>
</dbReference>
<comment type="subunit">
    <text evidence="8">Homodimer.</text>
</comment>
<dbReference type="EMBL" id="JAUSUR010000004">
    <property type="protein sequence ID" value="MDQ0361842.1"/>
    <property type="molecule type" value="Genomic_DNA"/>
</dbReference>
<evidence type="ECO:0000256" key="3">
    <source>
        <dbReference type="ARBA" id="ARBA00016090"/>
    </source>
</evidence>
<keyword evidence="5 8" id="KW-0808">Transferase</keyword>
<dbReference type="Gene3D" id="3.60.20.10">
    <property type="entry name" value="Glutamine Phosphoribosylpyrophosphate, subunit 1, domain 1"/>
    <property type="match status" value="1"/>
</dbReference>
<dbReference type="PANTHER" id="PTHR10937">
    <property type="entry name" value="GLUCOSAMINE--FRUCTOSE-6-PHOSPHATE AMINOTRANSFERASE, ISOMERIZING"/>
    <property type="match status" value="1"/>
</dbReference>
<evidence type="ECO:0000259" key="9">
    <source>
        <dbReference type="PROSITE" id="PS51278"/>
    </source>
</evidence>
<dbReference type="PROSITE" id="PS51464">
    <property type="entry name" value="SIS"/>
    <property type="match status" value="2"/>
</dbReference>
<name>A0ABU0E4L8_9FIRM</name>
<dbReference type="Gene3D" id="3.40.50.10490">
    <property type="entry name" value="Glucose-6-phosphate isomerase like protein, domain 1"/>
    <property type="match status" value="2"/>
</dbReference>
<proteinExistence type="inferred from homology"/>
<keyword evidence="12" id="KW-1185">Reference proteome</keyword>
<dbReference type="PANTHER" id="PTHR10937:SF0">
    <property type="entry name" value="GLUTAMINE--FRUCTOSE-6-PHOSPHATE TRANSAMINASE (ISOMERIZING)"/>
    <property type="match status" value="1"/>
</dbReference>
<gene>
    <name evidence="8" type="primary">glmS</name>
    <name evidence="11" type="ORF">J2S15_002592</name>
</gene>
<dbReference type="CDD" id="cd00714">
    <property type="entry name" value="GFAT"/>
    <property type="match status" value="1"/>
</dbReference>
<dbReference type="InterPro" id="IPR047084">
    <property type="entry name" value="GFAT_N"/>
</dbReference>
<dbReference type="InterPro" id="IPR029055">
    <property type="entry name" value="Ntn_hydrolases_N"/>
</dbReference>
<feature type="domain" description="SIS" evidence="10">
    <location>
        <begin position="454"/>
        <end position="595"/>
    </location>
</feature>
<dbReference type="GO" id="GO:0004360">
    <property type="term" value="F:glutamine-fructose-6-phosphate transaminase (isomerizing) activity"/>
    <property type="evidence" value="ECO:0007669"/>
    <property type="project" value="UniProtKB-EC"/>
</dbReference>
<feature type="domain" description="Glutamine amidotransferase type-2" evidence="9">
    <location>
        <begin position="2"/>
        <end position="219"/>
    </location>
</feature>
<evidence type="ECO:0000256" key="6">
    <source>
        <dbReference type="ARBA" id="ARBA00022737"/>
    </source>
</evidence>
<evidence type="ECO:0000256" key="4">
    <source>
        <dbReference type="ARBA" id="ARBA00022576"/>
    </source>
</evidence>
<dbReference type="NCBIfam" id="TIGR01135">
    <property type="entry name" value="glmS"/>
    <property type="match status" value="1"/>
</dbReference>
<reference evidence="11 12" key="1">
    <citation type="submission" date="2023-07" db="EMBL/GenBank/DDBJ databases">
        <title>Genomic Encyclopedia of Type Strains, Phase IV (KMG-IV): sequencing the most valuable type-strain genomes for metagenomic binning, comparative biology and taxonomic classification.</title>
        <authorList>
            <person name="Goeker M."/>
        </authorList>
    </citation>
    <scope>NUCLEOTIDE SEQUENCE [LARGE SCALE GENOMIC DNA]</scope>
    <source>
        <strain evidence="11 12">DSM 16784</strain>
    </source>
</reference>
<keyword evidence="6" id="KW-0677">Repeat</keyword>
<dbReference type="NCBIfam" id="NF001484">
    <property type="entry name" value="PRK00331.1"/>
    <property type="match status" value="1"/>
</dbReference>
<accession>A0ABU0E4L8</accession>
<feature type="domain" description="SIS" evidence="10">
    <location>
        <begin position="283"/>
        <end position="422"/>
    </location>
</feature>
<dbReference type="Pfam" id="PF01380">
    <property type="entry name" value="SIS"/>
    <property type="match status" value="2"/>
</dbReference>
<sequence length="605" mass="67019">MCGIVGYVGSEKITNSVLIDGLKSLEYRGYDSAGVATLQETGVRITKTRGKVASLEDKLQRHQIPSSTLGIAHTRWATHGIPSKTNAHPHHHGAVTLVHNGIVENYAALKEELIQVGYVFDSETDSEIASAYIDYMYRQHHNKLDALVAANKAFKGSFAFGIIFCDDEDTLYAMRRNSPLIVALKDGASFIASDVPAILKYTKQYILLGQDEIAVLNKDTQHIYNLNKEEMDHEVLTATMDAADIQKGGFEHFMLKEIHEEPRAVRDTMAAYIKDDIQDLVKNLPDLSKYNEIHIVSCGSAMYAGMIAKSLIETKARVKVDVEIASEYRYKDPILSKDTLVLLVSQSGETADTLAALLLAKEQGIDTFAIVNVVGSSIAREAKYVAYTLAGPEIAVATTKAYCTQVALLSLIALNLAYIHNRITQKEIDQIIEEIHCLPDILNELLKDEQYITAGKIISRHSNVFFLGRGLDYALSMEGSLKLKEISYIHSEAYAAGELKHGTISLIEKGTPVIAICTDERLFEKTISNIKEVKARGANVILFVREGLNVSEDYYDYKIEIPKVDMMLQGIVTVVPLQLLSYQVANLRGCEIDQPRNLAKSVTVE</sequence>
<dbReference type="InterPro" id="IPR035490">
    <property type="entry name" value="GlmS/FrlB_SIS"/>
</dbReference>
<dbReference type="InterPro" id="IPR046348">
    <property type="entry name" value="SIS_dom_sf"/>
</dbReference>
<comment type="subcellular location">
    <subcellularLocation>
        <location evidence="8">Cytoplasm</location>
    </subcellularLocation>
</comment>
<dbReference type="RefSeq" id="WP_307408923.1">
    <property type="nucleotide sequence ID" value="NZ_JAUSUR010000004.1"/>
</dbReference>
<evidence type="ECO:0000259" key="10">
    <source>
        <dbReference type="PROSITE" id="PS51464"/>
    </source>
</evidence>
<evidence type="ECO:0000313" key="11">
    <source>
        <dbReference type="EMBL" id="MDQ0361842.1"/>
    </source>
</evidence>
<comment type="function">
    <text evidence="8">Catalyzes the first step in hexosamine metabolism, converting fructose-6P into glucosamine-6P using glutamine as a nitrogen source.</text>
</comment>
<feature type="active site" description="Nucleophile; for GATase activity" evidence="8">
    <location>
        <position position="2"/>
    </location>
</feature>
<comment type="caution">
    <text evidence="11">The sequence shown here is derived from an EMBL/GenBank/DDBJ whole genome shotgun (WGS) entry which is preliminary data.</text>
</comment>
<feature type="initiator methionine" description="Removed" evidence="8">
    <location>
        <position position="1"/>
    </location>
</feature>
<protein>
    <recommendedName>
        <fullName evidence="3 8">Glutamine--fructose-6-phosphate aminotransferase [isomerizing]</fullName>
        <ecNumber evidence="2 8">2.6.1.16</ecNumber>
    </recommendedName>
    <alternativeName>
        <fullName evidence="8">D-fructose-6-phosphate amidotransferase</fullName>
    </alternativeName>
    <alternativeName>
        <fullName evidence="8">GFAT</fullName>
    </alternativeName>
    <alternativeName>
        <fullName evidence="8">Glucosamine-6-phosphate synthase</fullName>
    </alternativeName>
    <alternativeName>
        <fullName evidence="8">Hexosephosphate aminotransferase</fullName>
    </alternativeName>
    <alternativeName>
        <fullName evidence="8">L-glutamine--D-fructose-6-phosphate amidotransferase</fullName>
    </alternativeName>
</protein>
<dbReference type="InterPro" id="IPR017932">
    <property type="entry name" value="GATase_2_dom"/>
</dbReference>
<feature type="active site" description="For Fru-6P isomerization activity" evidence="8">
    <location>
        <position position="600"/>
    </location>
</feature>